<comment type="caution">
    <text evidence="1">The sequence shown here is derived from an EMBL/GenBank/DDBJ whole genome shotgun (WGS) entry which is preliminary data.</text>
</comment>
<gene>
    <name evidence="1" type="ORF">ASJ82_07615</name>
    <name evidence="2" type="ORF">MSCUN_10800</name>
</gene>
<reference evidence="1 3" key="2">
    <citation type="journal article" date="2017" name="BMC Genomics">
        <title>Genomic analysis of methanogenic archaea reveals a shift towards energy conservation.</title>
        <authorList>
            <person name="Gilmore S.P."/>
            <person name="Henske J.K."/>
            <person name="Sexton J.A."/>
            <person name="Solomon K.V."/>
            <person name="Seppala S."/>
            <person name="Yoo J.I."/>
            <person name="Huyett L.M."/>
            <person name="Pressman A."/>
            <person name="Cogan J.Z."/>
            <person name="Kivenson V."/>
            <person name="Peng X."/>
            <person name="Tan Y."/>
            <person name="Valentine D.L."/>
            <person name="O'Malley M.A."/>
        </authorList>
    </citation>
    <scope>NUCLEOTIDE SEQUENCE [LARGE SCALE GENOMIC DNA]</scope>
    <source>
        <strain evidence="1 3">1R-7</strain>
    </source>
</reference>
<name>A0A2A2HDS8_9EURY</name>
<protein>
    <submittedName>
        <fullName evidence="1">Uncharacterized protein</fullName>
    </submittedName>
</protein>
<keyword evidence="3" id="KW-1185">Reference proteome</keyword>
<dbReference type="AlphaFoldDB" id="A0A2A2HDS8"/>
<evidence type="ECO:0000313" key="2">
    <source>
        <dbReference type="EMBL" id="PWL08149.1"/>
    </source>
</evidence>
<dbReference type="EMBL" id="LMVN01000011">
    <property type="protein sequence ID" value="PAV07535.1"/>
    <property type="molecule type" value="Genomic_DNA"/>
</dbReference>
<evidence type="ECO:0000313" key="3">
    <source>
        <dbReference type="Proteomes" id="UP000217528"/>
    </source>
</evidence>
<evidence type="ECO:0000313" key="1">
    <source>
        <dbReference type="EMBL" id="PAV07535.1"/>
    </source>
</evidence>
<organism evidence="1 3">
    <name type="scientific">Methanosphaera cuniculi</name>
    <dbReference type="NCBI Taxonomy" id="1077256"/>
    <lineage>
        <taxon>Archaea</taxon>
        <taxon>Methanobacteriati</taxon>
        <taxon>Methanobacteriota</taxon>
        <taxon>Methanomada group</taxon>
        <taxon>Methanobacteria</taxon>
        <taxon>Methanobacteriales</taxon>
        <taxon>Methanobacteriaceae</taxon>
        <taxon>Methanosphaera</taxon>
    </lineage>
</organism>
<dbReference type="RefSeq" id="WP_095608419.1">
    <property type="nucleotide sequence ID" value="NZ_LMVN01000011.1"/>
</dbReference>
<evidence type="ECO:0000313" key="4">
    <source>
        <dbReference type="Proteomes" id="UP000246004"/>
    </source>
</evidence>
<dbReference type="EMBL" id="LWMS01000031">
    <property type="protein sequence ID" value="PWL08149.1"/>
    <property type="molecule type" value="Genomic_DNA"/>
</dbReference>
<reference evidence="2 4" key="1">
    <citation type="submission" date="2016-04" db="EMBL/GenBank/DDBJ databases">
        <title>Genome sequence of Methanosphaera cuniculi DSM 4103.</title>
        <authorList>
            <person name="Poehlein A."/>
            <person name="Seedorf H."/>
            <person name="Daniel R."/>
        </authorList>
    </citation>
    <scope>NUCLEOTIDE SEQUENCE [LARGE SCALE GENOMIC DNA]</scope>
    <source>
        <strain evidence="2 4">DSM 4103</strain>
    </source>
</reference>
<sequence>MKIHDTIHTLQNTRGILKKEVENTHYIYSCNGYYHISKSLNGRPVYYGCYKNLQTAQHERDKLIRSGWKKEDSTKS</sequence>
<dbReference type="Proteomes" id="UP000217528">
    <property type="component" value="Unassembled WGS sequence"/>
</dbReference>
<dbReference type="Proteomes" id="UP000246004">
    <property type="component" value="Unassembled WGS sequence"/>
</dbReference>
<proteinExistence type="predicted"/>
<accession>A0A2A2HDS8</accession>